<keyword evidence="3" id="KW-0808">Transferase</keyword>
<organism evidence="8 9">
    <name type="scientific">Meganyctiphanes norvegica</name>
    <name type="common">Northern krill</name>
    <name type="synonym">Thysanopoda norvegica</name>
    <dbReference type="NCBI Taxonomy" id="48144"/>
    <lineage>
        <taxon>Eukaryota</taxon>
        <taxon>Metazoa</taxon>
        <taxon>Ecdysozoa</taxon>
        <taxon>Arthropoda</taxon>
        <taxon>Crustacea</taxon>
        <taxon>Multicrustacea</taxon>
        <taxon>Malacostraca</taxon>
        <taxon>Eumalacostraca</taxon>
        <taxon>Eucarida</taxon>
        <taxon>Euphausiacea</taxon>
        <taxon>Euphausiidae</taxon>
        <taxon>Meganyctiphanes</taxon>
    </lineage>
</organism>
<dbReference type="PANTHER" id="PTHR12595">
    <property type="entry name" value="POS9-ACTIVATING FACTOR FAP7-RELATED"/>
    <property type="match status" value="1"/>
</dbReference>
<keyword evidence="5" id="KW-0418">Kinase</keyword>
<keyword evidence="9" id="KW-1185">Reference proteome</keyword>
<keyword evidence="2" id="KW-0698">rRNA processing</keyword>
<dbReference type="Proteomes" id="UP001497623">
    <property type="component" value="Unassembled WGS sequence"/>
</dbReference>
<dbReference type="GO" id="GO:0005634">
    <property type="term" value="C:nucleus"/>
    <property type="evidence" value="ECO:0007669"/>
    <property type="project" value="TreeGrafter"/>
</dbReference>
<evidence type="ECO:0000256" key="1">
    <source>
        <dbReference type="ARBA" id="ARBA00022517"/>
    </source>
</evidence>
<keyword evidence="4" id="KW-0547">Nucleotide-binding</keyword>
<dbReference type="EMBL" id="CAXKWB010114680">
    <property type="protein sequence ID" value="CAL4235027.1"/>
    <property type="molecule type" value="Genomic_DNA"/>
</dbReference>
<comment type="caution">
    <text evidence="8">The sequence shown here is derived from an EMBL/GenBank/DDBJ whole genome shotgun (WGS) entry which is preliminary data.</text>
</comment>
<keyword evidence="7" id="KW-0812">Transmembrane</keyword>
<keyword evidence="6" id="KW-0067">ATP-binding</keyword>
<keyword evidence="7" id="KW-1133">Transmembrane helix</keyword>
<evidence type="ECO:0000313" key="9">
    <source>
        <dbReference type="Proteomes" id="UP001497623"/>
    </source>
</evidence>
<dbReference type="InterPro" id="IPR020618">
    <property type="entry name" value="Adenyl_kinase_AK6"/>
</dbReference>
<dbReference type="GO" id="GO:0005737">
    <property type="term" value="C:cytoplasm"/>
    <property type="evidence" value="ECO:0007669"/>
    <property type="project" value="TreeGrafter"/>
</dbReference>
<dbReference type="GO" id="GO:0006364">
    <property type="term" value="P:rRNA processing"/>
    <property type="evidence" value="ECO:0007669"/>
    <property type="project" value="UniProtKB-KW"/>
</dbReference>
<dbReference type="Gene3D" id="3.40.50.300">
    <property type="entry name" value="P-loop containing nucleotide triphosphate hydrolases"/>
    <property type="match status" value="1"/>
</dbReference>
<evidence type="ECO:0008006" key="10">
    <source>
        <dbReference type="Google" id="ProtNLM"/>
    </source>
</evidence>
<reference evidence="8 9" key="1">
    <citation type="submission" date="2024-05" db="EMBL/GenBank/DDBJ databases">
        <authorList>
            <person name="Wallberg A."/>
        </authorList>
    </citation>
    <scope>NUCLEOTIDE SEQUENCE [LARGE SCALE GENOMIC DNA]</scope>
</reference>
<feature type="transmembrane region" description="Helical" evidence="7">
    <location>
        <begin position="20"/>
        <end position="38"/>
    </location>
</feature>
<dbReference type="AlphaFoldDB" id="A0AAV2SV01"/>
<dbReference type="Pfam" id="PF13238">
    <property type="entry name" value="AAA_18"/>
    <property type="match status" value="1"/>
</dbReference>
<dbReference type="SUPFAM" id="SSF52540">
    <property type="entry name" value="P-loop containing nucleoside triphosphate hydrolases"/>
    <property type="match status" value="1"/>
</dbReference>
<keyword evidence="7" id="KW-0472">Membrane</keyword>
<evidence type="ECO:0000256" key="2">
    <source>
        <dbReference type="ARBA" id="ARBA00022552"/>
    </source>
</evidence>
<accession>A0AAV2SV01</accession>
<keyword evidence="1" id="KW-0690">Ribosome biogenesis</keyword>
<feature type="non-terminal residue" evidence="8">
    <location>
        <position position="175"/>
    </location>
</feature>
<proteinExistence type="predicted"/>
<evidence type="ECO:0000256" key="7">
    <source>
        <dbReference type="SAM" id="Phobius"/>
    </source>
</evidence>
<evidence type="ECO:0000256" key="6">
    <source>
        <dbReference type="ARBA" id="ARBA00022840"/>
    </source>
</evidence>
<protein>
    <recommendedName>
        <fullName evidence="10">Adenylate kinase</fullName>
    </recommendedName>
</protein>
<gene>
    <name evidence="8" type="ORF">MNOR_LOCUS40060</name>
</gene>
<dbReference type="GO" id="GO:0016887">
    <property type="term" value="F:ATP hydrolysis activity"/>
    <property type="evidence" value="ECO:0007669"/>
    <property type="project" value="InterPro"/>
</dbReference>
<evidence type="ECO:0000256" key="3">
    <source>
        <dbReference type="ARBA" id="ARBA00022679"/>
    </source>
</evidence>
<evidence type="ECO:0000256" key="5">
    <source>
        <dbReference type="ARBA" id="ARBA00022777"/>
    </source>
</evidence>
<name>A0AAV2SV01_MEGNR</name>
<dbReference type="GO" id="GO:0005524">
    <property type="term" value="F:ATP binding"/>
    <property type="evidence" value="ECO:0007669"/>
    <property type="project" value="UniProtKB-KW"/>
</dbReference>
<dbReference type="InterPro" id="IPR027417">
    <property type="entry name" value="P-loop_NTPase"/>
</dbReference>
<sequence length="175" mass="20476">MKGRDVFIAYPRNFCNVPTAYYLIHSAVMVIFRSLAGLRDQGFKQFDDNGTESRYPLKNSPKIVLDELEDMIQEGGKIIDYHGCDFFPERFFDIVFVLRADNTKLYDRLSARGYAGKKLEDNMECEIMAVLLEEARDSYNENIVHELTSNSVEDMENNVERMLLWIEAWKRDNDH</sequence>
<evidence type="ECO:0000313" key="8">
    <source>
        <dbReference type="EMBL" id="CAL4235027.1"/>
    </source>
</evidence>
<dbReference type="GO" id="GO:0004017">
    <property type="term" value="F:AMP kinase activity"/>
    <property type="evidence" value="ECO:0007669"/>
    <property type="project" value="InterPro"/>
</dbReference>
<evidence type="ECO:0000256" key="4">
    <source>
        <dbReference type="ARBA" id="ARBA00022741"/>
    </source>
</evidence>
<dbReference type="PANTHER" id="PTHR12595:SF0">
    <property type="entry name" value="ADENYLATE KINASE ISOENZYME 6"/>
    <property type="match status" value="1"/>
</dbReference>